<comment type="catalytic activity">
    <reaction evidence="17">
        <text>a 1,2-diacyl-sn-glycero-3-phosphoethanolamine(in) = a 1,2-diacyl-sn-glycero-3-phosphoethanolamine(out)</text>
        <dbReference type="Rhea" id="RHEA:38895"/>
        <dbReference type="ChEBI" id="CHEBI:64612"/>
    </reaction>
</comment>
<dbReference type="SUPFAM" id="SSF103506">
    <property type="entry name" value="Mitochondrial carrier"/>
    <property type="match status" value="1"/>
</dbReference>
<keyword evidence="7" id="KW-0813">Transport</keyword>
<dbReference type="GO" id="GO:0030659">
    <property type="term" value="C:cytoplasmic vesicle membrane"/>
    <property type="evidence" value="ECO:0007669"/>
    <property type="project" value="UniProtKB-SubCell"/>
</dbReference>
<evidence type="ECO:0000313" key="23">
    <source>
        <dbReference type="EMBL" id="KAH7375725.1"/>
    </source>
</evidence>
<dbReference type="Pfam" id="PF00153">
    <property type="entry name" value="Mito_carr"/>
    <property type="match status" value="3"/>
</dbReference>
<evidence type="ECO:0000256" key="22">
    <source>
        <dbReference type="SAM" id="Phobius"/>
    </source>
</evidence>
<dbReference type="PANTHER" id="PTHR13038:SF10">
    <property type="entry name" value="AUTOPHAGY-RELATED PROTEIN 9"/>
    <property type="match status" value="1"/>
</dbReference>
<evidence type="ECO:0000256" key="16">
    <source>
        <dbReference type="ARBA" id="ARBA00024479"/>
    </source>
</evidence>
<keyword evidence="15" id="KW-0968">Cytoplasmic vesicle</keyword>
<dbReference type="EMBL" id="JAGPXD010000001">
    <property type="protein sequence ID" value="KAH7375725.1"/>
    <property type="molecule type" value="Genomic_DNA"/>
</dbReference>
<feature type="compositionally biased region" description="Polar residues" evidence="21">
    <location>
        <begin position="127"/>
        <end position="137"/>
    </location>
</feature>
<evidence type="ECO:0000256" key="18">
    <source>
        <dbReference type="ARBA" id="ARBA00024621"/>
    </source>
</evidence>
<evidence type="ECO:0000256" key="17">
    <source>
        <dbReference type="ARBA" id="ARBA00024615"/>
    </source>
</evidence>
<dbReference type="OrthoDB" id="2020634at2759"/>
<feature type="compositionally biased region" description="Polar residues" evidence="21">
    <location>
        <begin position="77"/>
        <end position="90"/>
    </location>
</feature>
<keyword evidence="13" id="KW-0445">Lipid transport</keyword>
<evidence type="ECO:0000256" key="10">
    <source>
        <dbReference type="ARBA" id="ARBA00022989"/>
    </source>
</evidence>
<feature type="transmembrane region" description="Helical" evidence="22">
    <location>
        <begin position="232"/>
        <end position="250"/>
    </location>
</feature>
<evidence type="ECO:0000256" key="13">
    <source>
        <dbReference type="ARBA" id="ARBA00023055"/>
    </source>
</evidence>
<evidence type="ECO:0000313" key="24">
    <source>
        <dbReference type="Proteomes" id="UP000813385"/>
    </source>
</evidence>
<keyword evidence="12" id="KW-0333">Golgi apparatus</keyword>
<evidence type="ECO:0000256" key="3">
    <source>
        <dbReference type="ARBA" id="ARBA00004511"/>
    </source>
</evidence>
<feature type="transmembrane region" description="Helical" evidence="22">
    <location>
        <begin position="270"/>
        <end position="288"/>
    </location>
</feature>
<evidence type="ECO:0000256" key="14">
    <source>
        <dbReference type="ARBA" id="ARBA00023136"/>
    </source>
</evidence>
<dbReference type="GO" id="GO:0000139">
    <property type="term" value="C:Golgi membrane"/>
    <property type="evidence" value="ECO:0007669"/>
    <property type="project" value="UniProtKB-SubCell"/>
</dbReference>
<dbReference type="FunFam" id="1.50.40.10:FF:000029">
    <property type="entry name" value="Solute carrier family 25 member 28"/>
    <property type="match status" value="1"/>
</dbReference>
<dbReference type="PANTHER" id="PTHR13038">
    <property type="entry name" value="APG9 AUTOPHAGY 9"/>
    <property type="match status" value="1"/>
</dbReference>
<evidence type="ECO:0000256" key="19">
    <source>
        <dbReference type="ARBA" id="ARBA00024631"/>
    </source>
</evidence>
<dbReference type="GO" id="GO:0005776">
    <property type="term" value="C:autophagosome"/>
    <property type="evidence" value="ECO:0007669"/>
    <property type="project" value="TreeGrafter"/>
</dbReference>
<feature type="transmembrane region" description="Helical" evidence="22">
    <location>
        <begin position="564"/>
        <end position="582"/>
    </location>
</feature>
<feature type="region of interest" description="Disordered" evidence="21">
    <location>
        <begin position="819"/>
        <end position="868"/>
    </location>
</feature>
<dbReference type="InterPro" id="IPR023395">
    <property type="entry name" value="MCP_dom_sf"/>
</dbReference>
<dbReference type="InterPro" id="IPR007241">
    <property type="entry name" value="Autophagy-rel_prot_9"/>
</dbReference>
<evidence type="ECO:0000256" key="8">
    <source>
        <dbReference type="ARBA" id="ARBA00022692"/>
    </source>
</evidence>
<dbReference type="GO" id="GO:0034045">
    <property type="term" value="C:phagophore assembly site membrane"/>
    <property type="evidence" value="ECO:0007669"/>
    <property type="project" value="UniProtKB-SubCell"/>
</dbReference>
<evidence type="ECO:0000256" key="21">
    <source>
        <dbReference type="SAM" id="MobiDB-lite"/>
    </source>
</evidence>
<feature type="region of interest" description="Disordered" evidence="21">
    <location>
        <begin position="737"/>
        <end position="789"/>
    </location>
</feature>
<evidence type="ECO:0000256" key="11">
    <source>
        <dbReference type="ARBA" id="ARBA00023006"/>
    </source>
</evidence>
<dbReference type="GO" id="GO:0006869">
    <property type="term" value="P:lipid transport"/>
    <property type="evidence" value="ECO:0007669"/>
    <property type="project" value="UniProtKB-KW"/>
</dbReference>
<evidence type="ECO:0000256" key="12">
    <source>
        <dbReference type="ARBA" id="ARBA00023034"/>
    </source>
</evidence>
<feature type="compositionally biased region" description="Basic and acidic residues" evidence="21">
    <location>
        <begin position="819"/>
        <end position="830"/>
    </location>
</feature>
<dbReference type="Proteomes" id="UP000813385">
    <property type="component" value="Unassembled WGS sequence"/>
</dbReference>
<organism evidence="23 24">
    <name type="scientific">Plectosphaerella cucumerina</name>
    <dbReference type="NCBI Taxonomy" id="40658"/>
    <lineage>
        <taxon>Eukaryota</taxon>
        <taxon>Fungi</taxon>
        <taxon>Dikarya</taxon>
        <taxon>Ascomycota</taxon>
        <taxon>Pezizomycotina</taxon>
        <taxon>Sordariomycetes</taxon>
        <taxon>Hypocreomycetidae</taxon>
        <taxon>Glomerellales</taxon>
        <taxon>Plectosphaerellaceae</taxon>
        <taxon>Plectosphaerella</taxon>
    </lineage>
</organism>
<sequence>MSSGASSLIGSRANVTKSFYQQLRGTDADGIDTRFASEAIGRRGAPSSQRFRDDDNANSFSPVPFRSGSSEVGMASSLPNNNDPTHSAIHNTGGLRAAAWRSQDEEADNDVPGSLLVEHGPRPPPDTENQLDPSQPMAQGAGFANPPRPGRKQPDLPRHRPKPLAKAIPRTNPIHHRNTNRTAIRDPRELALWRWANVTNLDVFMRDVYEYYLGNGFWCIICERMLHLLQSAFVAVFLTFLTQCVNYSLIHESNALSEVVKKQCTKHLPWYWNLGLWLFVFYFIWKAVQFSVDTRRLLNMRDFYTHLLDIPEQDMQTVSWQDIVARLMTLRDANPNTATNMTPSQRRWLQAHSKERLDAVDIASRIMRKDNYLIALINKDTLDLSLPIPFFRDRQFFSVTLQWWLYFGVIDLVFDHNGQVNQQFLKASNRGLLSRKLRDRLVLAGLLNLLGSPFWVCHQVLIHLLSYYNEFKKDSGTLGDRRYTTLAKWKFREFNELPHFFQERINMSYPFASRYMDQFPKRLVEQIAQAVTFMSGAVTFVLAAASFLGPDHILTFQITDQRPVLFYIGVFGTIWAVARGMISEDTLVFSPEFALKGVTDFIHYTPDHWRGRLHSFDVKREFSELYKLKIVILAEEIIGIFLASFILLYSITASSERIVDFFREFTIHVDGLGYVCSFAEFEFRQDGAGVKQHLGAAADVRGDYYATKHGKMAASYYGFLESYVHNPKSGVAAGHVPPSMQQQFHPPPIFPGLDPSTPARGGRNQRRSLRVPPTGTKMAPPSPFASVLLDPHHQPRMVGVGQHGASVLRSHHEESFAKRGFDEESGHNSDEPDDEPYGSGGPLGESTWQTSPVRRPLNRGESDLTAPSQDTGVLGLIYQFQQVNRDNRMGGAMVEVAGALEYQSDCVQSMCQMRLPRAVVTRCRANPRPALNFSAISLVSPSESHLHQPANTIRTDKSYTSTTADSPVKLISRHRRDDSFRPVPQLLAPRYPTIHTLVVVQTASPRSFNCAANTTSVVNLATLQPKTFGTAPEAAAAMAQPNAEPAEEYDYESLPPNFSLAQNMVAGAFAGIAEHTVMYPIDAIKTRMQVLSSTTTYNGVIQGTYKMASGEGVLSLWRGMSSVVAGAGPAHAVYFATYEAVKHVMGGNQAGVHHPLAAATSGACATIASDALMNPFDVIKQRMQMQNSRKMYRSMLDCARFVYKSEGVGAFYVSYPTTLSMTVPFTALQFLAYESISTTMNPSKNYDPTTHCVAGGVAGGFAAALTTPMDVIKTMLQTRGTATDPELRTVNGFMAGCKLLVRREGFRGFFKGVGPRVVTTMPSTAICWSAYEASKAYFIRRNDAL</sequence>
<dbReference type="InterPro" id="IPR018108">
    <property type="entry name" value="MCP_transmembrane"/>
</dbReference>
<dbReference type="GO" id="GO:0034727">
    <property type="term" value="P:piecemeal microautophagy of the nucleus"/>
    <property type="evidence" value="ECO:0007669"/>
    <property type="project" value="TreeGrafter"/>
</dbReference>
<comment type="subcellular location">
    <subcellularLocation>
        <location evidence="1">Cytoplasmic vesicle membrane</location>
        <topology evidence="1">Multi-pass membrane protein</topology>
    </subcellularLocation>
    <subcellularLocation>
        <location evidence="2">Endoplasmic reticulum membrane</location>
        <topology evidence="2">Multi-pass membrane protein</topology>
    </subcellularLocation>
    <subcellularLocation>
        <location evidence="4">Golgi apparatus membrane</location>
        <topology evidence="4">Multi-pass membrane protein</topology>
    </subcellularLocation>
    <subcellularLocation>
        <location evidence="3">Preautophagosomal structure membrane</location>
        <topology evidence="3">Multi-pass membrane protein</topology>
    </subcellularLocation>
</comment>
<feature type="repeat" description="Solcar" evidence="20">
    <location>
        <begin position="1246"/>
        <end position="1337"/>
    </location>
</feature>
<feature type="transmembrane region" description="Helical" evidence="22">
    <location>
        <begin position="630"/>
        <end position="651"/>
    </location>
</feature>
<proteinExistence type="inferred from homology"/>
<feature type="transmembrane region" description="Helical" evidence="22">
    <location>
        <begin position="523"/>
        <end position="544"/>
    </location>
</feature>
<gene>
    <name evidence="23" type="ORF">B0T11DRAFT_235344</name>
</gene>
<evidence type="ECO:0000256" key="6">
    <source>
        <dbReference type="ARBA" id="ARBA00018074"/>
    </source>
</evidence>
<evidence type="ECO:0000256" key="15">
    <source>
        <dbReference type="ARBA" id="ARBA00023329"/>
    </source>
</evidence>
<comment type="similarity">
    <text evidence="5">Belongs to the ATG9 family.</text>
</comment>
<evidence type="ECO:0000256" key="4">
    <source>
        <dbReference type="ARBA" id="ARBA00004653"/>
    </source>
</evidence>
<evidence type="ECO:0000256" key="1">
    <source>
        <dbReference type="ARBA" id="ARBA00004439"/>
    </source>
</evidence>
<feature type="repeat" description="Solcar" evidence="20">
    <location>
        <begin position="1153"/>
        <end position="1239"/>
    </location>
</feature>
<feature type="region of interest" description="Disordered" evidence="21">
    <location>
        <begin position="37"/>
        <end position="178"/>
    </location>
</feature>
<dbReference type="PROSITE" id="PS50920">
    <property type="entry name" value="SOLCAR"/>
    <property type="match status" value="3"/>
</dbReference>
<comment type="catalytic activity">
    <reaction evidence="16">
        <text>a 1,2-diacyl-sn-glycero-3-phospho-L-serine(in) = a 1,2-diacyl-sn-glycero-3-phospho-L-serine(out)</text>
        <dbReference type="Rhea" id="RHEA:38663"/>
        <dbReference type="ChEBI" id="CHEBI:57262"/>
    </reaction>
</comment>
<dbReference type="Pfam" id="PF04109">
    <property type="entry name" value="ATG9"/>
    <property type="match status" value="1"/>
</dbReference>
<feature type="repeat" description="Solcar" evidence="20">
    <location>
        <begin position="1058"/>
        <end position="1144"/>
    </location>
</feature>
<evidence type="ECO:0000256" key="7">
    <source>
        <dbReference type="ARBA" id="ARBA00022448"/>
    </source>
</evidence>
<protein>
    <recommendedName>
        <fullName evidence="6">Autophagy-related protein 9</fullName>
    </recommendedName>
</protein>
<keyword evidence="24" id="KW-1185">Reference proteome</keyword>
<keyword evidence="11" id="KW-0072">Autophagy</keyword>
<evidence type="ECO:0000256" key="20">
    <source>
        <dbReference type="PROSITE-ProRule" id="PRU00282"/>
    </source>
</evidence>
<feature type="transmembrane region" description="Helical" evidence="22">
    <location>
        <begin position="441"/>
        <end position="465"/>
    </location>
</feature>
<keyword evidence="9" id="KW-0999">Mitochondrion inner membrane</keyword>
<keyword evidence="10 22" id="KW-1133">Transmembrane helix</keyword>
<evidence type="ECO:0000256" key="2">
    <source>
        <dbReference type="ARBA" id="ARBA00004477"/>
    </source>
</evidence>
<keyword evidence="8 20" id="KW-0812">Transmembrane</keyword>
<evidence type="ECO:0000256" key="5">
    <source>
        <dbReference type="ARBA" id="ARBA00006185"/>
    </source>
</evidence>
<comment type="catalytic activity">
    <reaction evidence="18">
        <text>a 1,2-diacyl-sn-glycero-3-phospho-(1D-myo-inositol-3-phosphate)(in) = a 1,2-diacyl-sn-glycero-3-phospho-(1D-myo-inositol-3-phosphate)(out)</text>
        <dbReference type="Rhea" id="RHEA:67920"/>
        <dbReference type="ChEBI" id="CHEBI:58088"/>
    </reaction>
</comment>
<dbReference type="GO" id="GO:0005789">
    <property type="term" value="C:endoplasmic reticulum membrane"/>
    <property type="evidence" value="ECO:0007669"/>
    <property type="project" value="UniProtKB-SubCell"/>
</dbReference>
<keyword evidence="14 20" id="KW-0472">Membrane</keyword>
<comment type="catalytic activity">
    <reaction evidence="19">
        <text>a 1,2-diacyl-sn-glycero-3-phosphocholine(in) = a 1,2-diacyl-sn-glycero-3-phosphocholine(out)</text>
        <dbReference type="Rhea" id="RHEA:38571"/>
        <dbReference type="ChEBI" id="CHEBI:57643"/>
    </reaction>
</comment>
<keyword evidence="9" id="KW-0496">Mitochondrion</keyword>
<name>A0A8K0XA36_9PEZI</name>
<dbReference type="Gene3D" id="1.50.40.10">
    <property type="entry name" value="Mitochondrial carrier domain"/>
    <property type="match status" value="2"/>
</dbReference>
<dbReference type="GO" id="GO:0034497">
    <property type="term" value="P:protein localization to phagophore assembly site"/>
    <property type="evidence" value="ECO:0007669"/>
    <property type="project" value="TreeGrafter"/>
</dbReference>
<reference evidence="23" key="1">
    <citation type="journal article" date="2021" name="Nat. Commun.">
        <title>Genetic determinants of endophytism in the Arabidopsis root mycobiome.</title>
        <authorList>
            <person name="Mesny F."/>
            <person name="Miyauchi S."/>
            <person name="Thiergart T."/>
            <person name="Pickel B."/>
            <person name="Atanasova L."/>
            <person name="Karlsson M."/>
            <person name="Huettel B."/>
            <person name="Barry K.W."/>
            <person name="Haridas S."/>
            <person name="Chen C."/>
            <person name="Bauer D."/>
            <person name="Andreopoulos W."/>
            <person name="Pangilinan J."/>
            <person name="LaButti K."/>
            <person name="Riley R."/>
            <person name="Lipzen A."/>
            <person name="Clum A."/>
            <person name="Drula E."/>
            <person name="Henrissat B."/>
            <person name="Kohler A."/>
            <person name="Grigoriev I.V."/>
            <person name="Martin F.M."/>
            <person name="Hacquard S."/>
        </authorList>
    </citation>
    <scope>NUCLEOTIDE SEQUENCE</scope>
    <source>
        <strain evidence="23">MPI-CAGE-AT-0016</strain>
    </source>
</reference>
<comment type="caution">
    <text evidence="23">The sequence shown here is derived from an EMBL/GenBank/DDBJ whole genome shotgun (WGS) entry which is preliminary data.</text>
</comment>
<evidence type="ECO:0000256" key="9">
    <source>
        <dbReference type="ARBA" id="ARBA00022792"/>
    </source>
</evidence>
<dbReference type="GO" id="GO:0061709">
    <property type="term" value="P:reticulophagy"/>
    <property type="evidence" value="ECO:0007669"/>
    <property type="project" value="TreeGrafter"/>
</dbReference>
<dbReference type="GO" id="GO:0000422">
    <property type="term" value="P:autophagy of mitochondrion"/>
    <property type="evidence" value="ECO:0007669"/>
    <property type="project" value="TreeGrafter"/>
</dbReference>
<accession>A0A8K0XA36</accession>